<proteinExistence type="predicted"/>
<dbReference type="Proteomes" id="UP001179952">
    <property type="component" value="Unassembled WGS sequence"/>
</dbReference>
<keyword evidence="4" id="KW-1185">Reference proteome</keyword>
<feature type="chain" id="PRO_5043608732" description="KIB1-4 beta-propeller domain-containing protein" evidence="1">
    <location>
        <begin position="28"/>
        <end position="101"/>
    </location>
</feature>
<reference evidence="3" key="1">
    <citation type="journal article" date="2023" name="Nat. Commun.">
        <title>Diploid and tetraploid genomes of Acorus and the evolution of monocots.</title>
        <authorList>
            <person name="Ma L."/>
            <person name="Liu K.W."/>
            <person name="Li Z."/>
            <person name="Hsiao Y.Y."/>
            <person name="Qi Y."/>
            <person name="Fu T."/>
            <person name="Tang G.D."/>
            <person name="Zhang D."/>
            <person name="Sun W.H."/>
            <person name="Liu D.K."/>
            <person name="Li Y."/>
            <person name="Chen G.Z."/>
            <person name="Liu X.D."/>
            <person name="Liao X.Y."/>
            <person name="Jiang Y.T."/>
            <person name="Yu X."/>
            <person name="Hao Y."/>
            <person name="Huang J."/>
            <person name="Zhao X.W."/>
            <person name="Ke S."/>
            <person name="Chen Y.Y."/>
            <person name="Wu W.L."/>
            <person name="Hsu J.L."/>
            <person name="Lin Y.F."/>
            <person name="Huang M.D."/>
            <person name="Li C.Y."/>
            <person name="Huang L."/>
            <person name="Wang Z.W."/>
            <person name="Zhao X."/>
            <person name="Zhong W.Y."/>
            <person name="Peng D.H."/>
            <person name="Ahmad S."/>
            <person name="Lan S."/>
            <person name="Zhang J.S."/>
            <person name="Tsai W.C."/>
            <person name="Van de Peer Y."/>
            <person name="Liu Z.J."/>
        </authorList>
    </citation>
    <scope>NUCLEOTIDE SEQUENCE</scope>
    <source>
        <strain evidence="3">SCP</strain>
    </source>
</reference>
<gene>
    <name evidence="3" type="ORF">QJS04_geneDACA011664</name>
</gene>
<dbReference type="AlphaFoldDB" id="A0AAV9BKJ1"/>
<feature type="domain" description="KIB1-4 beta-propeller" evidence="2">
    <location>
        <begin position="2"/>
        <end position="52"/>
    </location>
</feature>
<dbReference type="EMBL" id="JAUJYN010000003">
    <property type="protein sequence ID" value="KAK1276682.1"/>
    <property type="molecule type" value="Genomic_DNA"/>
</dbReference>
<protein>
    <recommendedName>
        <fullName evidence="2">KIB1-4 beta-propeller domain-containing protein</fullName>
    </recommendedName>
</protein>
<dbReference type="PROSITE" id="PS51257">
    <property type="entry name" value="PROKAR_LIPOPROTEIN"/>
    <property type="match status" value="1"/>
</dbReference>
<evidence type="ECO:0000313" key="4">
    <source>
        <dbReference type="Proteomes" id="UP001179952"/>
    </source>
</evidence>
<name>A0AAV9BKJ1_ACOGR</name>
<reference evidence="3" key="2">
    <citation type="submission" date="2023-06" db="EMBL/GenBank/DDBJ databases">
        <authorList>
            <person name="Ma L."/>
            <person name="Liu K.-W."/>
            <person name="Li Z."/>
            <person name="Hsiao Y.-Y."/>
            <person name="Qi Y."/>
            <person name="Fu T."/>
            <person name="Tang G."/>
            <person name="Zhang D."/>
            <person name="Sun W.-H."/>
            <person name="Liu D.-K."/>
            <person name="Li Y."/>
            <person name="Chen G.-Z."/>
            <person name="Liu X.-D."/>
            <person name="Liao X.-Y."/>
            <person name="Jiang Y.-T."/>
            <person name="Yu X."/>
            <person name="Hao Y."/>
            <person name="Huang J."/>
            <person name="Zhao X.-W."/>
            <person name="Ke S."/>
            <person name="Chen Y.-Y."/>
            <person name="Wu W.-L."/>
            <person name="Hsu J.-L."/>
            <person name="Lin Y.-F."/>
            <person name="Huang M.-D."/>
            <person name="Li C.-Y."/>
            <person name="Huang L."/>
            <person name="Wang Z.-W."/>
            <person name="Zhao X."/>
            <person name="Zhong W.-Y."/>
            <person name="Peng D.-H."/>
            <person name="Ahmad S."/>
            <person name="Lan S."/>
            <person name="Zhang J.-S."/>
            <person name="Tsai W.-C."/>
            <person name="Van De Peer Y."/>
            <person name="Liu Z.-J."/>
        </authorList>
    </citation>
    <scope>NUCLEOTIDE SEQUENCE</scope>
    <source>
        <strain evidence="3">SCP</strain>
        <tissue evidence="3">Leaves</tissue>
    </source>
</reference>
<dbReference type="Pfam" id="PF03478">
    <property type="entry name" value="Beta-prop_KIB1-4"/>
    <property type="match status" value="1"/>
</dbReference>
<dbReference type="InterPro" id="IPR005174">
    <property type="entry name" value="KIB1-4_b-propeller"/>
</dbReference>
<evidence type="ECO:0000259" key="2">
    <source>
        <dbReference type="Pfam" id="PF03478"/>
    </source>
</evidence>
<evidence type="ECO:0000313" key="3">
    <source>
        <dbReference type="EMBL" id="KAK1276682.1"/>
    </source>
</evidence>
<evidence type="ECO:0000256" key="1">
    <source>
        <dbReference type="SAM" id="SignalP"/>
    </source>
</evidence>
<accession>A0AAV9BKJ1</accession>
<feature type="signal peptide" evidence="1">
    <location>
        <begin position="1"/>
        <end position="27"/>
    </location>
</feature>
<sequence length="101" mass="11924">MSWARTQSLRGGMLFLGMNTSMWLANSQGWQGCKEDSMYFTDDYYGWHIFRPLNYVDEPVVFYLEFGYDLGVFRLKDGAIESIFDDRGMMYPYMVWVVPNP</sequence>
<organism evidence="3 4">
    <name type="scientific">Acorus gramineus</name>
    <name type="common">Dwarf sweet flag</name>
    <dbReference type="NCBI Taxonomy" id="55184"/>
    <lineage>
        <taxon>Eukaryota</taxon>
        <taxon>Viridiplantae</taxon>
        <taxon>Streptophyta</taxon>
        <taxon>Embryophyta</taxon>
        <taxon>Tracheophyta</taxon>
        <taxon>Spermatophyta</taxon>
        <taxon>Magnoliopsida</taxon>
        <taxon>Liliopsida</taxon>
        <taxon>Acoraceae</taxon>
        <taxon>Acorus</taxon>
    </lineage>
</organism>
<comment type="caution">
    <text evidence="3">The sequence shown here is derived from an EMBL/GenBank/DDBJ whole genome shotgun (WGS) entry which is preliminary data.</text>
</comment>
<keyword evidence="1" id="KW-0732">Signal</keyword>